<gene>
    <name evidence="8 11" type="primary">pth</name>
    <name evidence="11" type="ORF">H9841_06350</name>
</gene>
<comment type="subcellular location">
    <subcellularLocation>
        <location evidence="8">Cytoplasm</location>
    </subcellularLocation>
</comment>
<keyword evidence="2 8" id="KW-0820">tRNA-binding</keyword>
<dbReference type="SUPFAM" id="SSF53178">
    <property type="entry name" value="Peptidyl-tRNA hydrolase-like"/>
    <property type="match status" value="1"/>
</dbReference>
<evidence type="ECO:0000313" key="11">
    <source>
        <dbReference type="EMBL" id="HIY21503.1"/>
    </source>
</evidence>
<feature type="site" description="Discriminates between blocked and unblocked aminoacyl-tRNA" evidence="8">
    <location>
        <position position="19"/>
    </location>
</feature>
<evidence type="ECO:0000256" key="3">
    <source>
        <dbReference type="ARBA" id="ARBA00022801"/>
    </source>
</evidence>
<dbReference type="InterPro" id="IPR001328">
    <property type="entry name" value="Pept_tRNA_hydro"/>
</dbReference>
<reference evidence="11" key="2">
    <citation type="submission" date="2021-04" db="EMBL/GenBank/DDBJ databases">
        <authorList>
            <person name="Gilroy R."/>
        </authorList>
    </citation>
    <scope>NUCLEOTIDE SEQUENCE</scope>
    <source>
        <strain evidence="11">ChiBcec16_6824</strain>
    </source>
</reference>
<feature type="active site" description="Proton acceptor" evidence="8">
    <location>
        <position position="29"/>
    </location>
</feature>
<evidence type="ECO:0000256" key="1">
    <source>
        <dbReference type="ARBA" id="ARBA00013260"/>
    </source>
</evidence>
<feature type="binding site" evidence="8">
    <location>
        <position position="122"/>
    </location>
    <ligand>
        <name>tRNA</name>
        <dbReference type="ChEBI" id="CHEBI:17843"/>
    </ligand>
</feature>
<dbReference type="EC" id="3.1.1.29" evidence="1 8"/>
<comment type="subunit">
    <text evidence="8">Monomer.</text>
</comment>
<dbReference type="Proteomes" id="UP000823868">
    <property type="component" value="Unassembled WGS sequence"/>
</dbReference>
<name>A0A9D1Y8N1_9FIRM</name>
<dbReference type="GO" id="GO:0000049">
    <property type="term" value="F:tRNA binding"/>
    <property type="evidence" value="ECO:0007669"/>
    <property type="project" value="UniProtKB-UniRule"/>
</dbReference>
<organism evidence="11 12">
    <name type="scientific">Candidatus Flavonifractor merdigallinarum</name>
    <dbReference type="NCBI Taxonomy" id="2838589"/>
    <lineage>
        <taxon>Bacteria</taxon>
        <taxon>Bacillati</taxon>
        <taxon>Bacillota</taxon>
        <taxon>Clostridia</taxon>
        <taxon>Eubacteriales</taxon>
        <taxon>Oscillospiraceae</taxon>
        <taxon>Flavonifractor</taxon>
    </lineage>
</organism>
<comment type="function">
    <text evidence="8">Hydrolyzes ribosome-free peptidyl-tRNAs (with 1 or more amino acids incorporated), which drop off the ribosome during protein synthesis, or as a result of ribosome stalling.</text>
</comment>
<protein>
    <recommendedName>
        <fullName evidence="7 8">Peptidyl-tRNA hydrolase</fullName>
        <shortName evidence="8">Pth</shortName>
        <ecNumber evidence="1 8">3.1.1.29</ecNumber>
    </recommendedName>
</protein>
<feature type="site" description="Stabilizes the basic form of H active site to accept a proton" evidence="8">
    <location>
        <position position="101"/>
    </location>
</feature>
<evidence type="ECO:0000256" key="2">
    <source>
        <dbReference type="ARBA" id="ARBA00022555"/>
    </source>
</evidence>
<comment type="caution">
    <text evidence="11">The sequence shown here is derived from an EMBL/GenBank/DDBJ whole genome shotgun (WGS) entry which is preliminary data.</text>
</comment>
<comment type="function">
    <text evidence="8">Catalyzes the release of premature peptidyl moieties from peptidyl-tRNA molecules trapped in stalled 50S ribosomal subunits, and thus maintains levels of free tRNAs and 50S ribosomes.</text>
</comment>
<proteinExistence type="inferred from homology"/>
<dbReference type="PANTHER" id="PTHR17224:SF1">
    <property type="entry name" value="PEPTIDYL-TRNA HYDROLASE"/>
    <property type="match status" value="1"/>
</dbReference>
<feature type="binding site" evidence="8">
    <location>
        <position position="74"/>
    </location>
    <ligand>
        <name>tRNA</name>
        <dbReference type="ChEBI" id="CHEBI:17843"/>
    </ligand>
</feature>
<dbReference type="PROSITE" id="PS01196">
    <property type="entry name" value="PEPT_TRNA_HYDROL_2"/>
    <property type="match status" value="1"/>
</dbReference>
<evidence type="ECO:0000256" key="10">
    <source>
        <dbReference type="RuleBase" id="RU004320"/>
    </source>
</evidence>
<dbReference type="Gene3D" id="3.40.50.1470">
    <property type="entry name" value="Peptidyl-tRNA hydrolase"/>
    <property type="match status" value="1"/>
</dbReference>
<reference evidence="11" key="1">
    <citation type="journal article" date="2021" name="PeerJ">
        <title>Extensive microbial diversity within the chicken gut microbiome revealed by metagenomics and culture.</title>
        <authorList>
            <person name="Gilroy R."/>
            <person name="Ravi A."/>
            <person name="Getino M."/>
            <person name="Pursley I."/>
            <person name="Horton D.L."/>
            <person name="Alikhan N.F."/>
            <person name="Baker D."/>
            <person name="Gharbi K."/>
            <person name="Hall N."/>
            <person name="Watson M."/>
            <person name="Adriaenssens E.M."/>
            <person name="Foster-Nyarko E."/>
            <person name="Jarju S."/>
            <person name="Secka A."/>
            <person name="Antonio M."/>
            <person name="Oren A."/>
            <person name="Chaudhuri R.R."/>
            <person name="La Ragione R."/>
            <person name="Hildebrand F."/>
            <person name="Pallen M.J."/>
        </authorList>
    </citation>
    <scope>NUCLEOTIDE SEQUENCE</scope>
    <source>
        <strain evidence="11">ChiBcec16_6824</strain>
    </source>
</reference>
<dbReference type="InterPro" id="IPR036416">
    <property type="entry name" value="Pept_tRNA_hydro_sf"/>
</dbReference>
<keyword evidence="3 8" id="KW-0378">Hydrolase</keyword>
<feature type="binding site" evidence="8">
    <location>
        <position position="76"/>
    </location>
    <ligand>
        <name>tRNA</name>
        <dbReference type="ChEBI" id="CHEBI:17843"/>
    </ligand>
</feature>
<dbReference type="EMBL" id="DXDX01000118">
    <property type="protein sequence ID" value="HIY21503.1"/>
    <property type="molecule type" value="Genomic_DNA"/>
</dbReference>
<dbReference type="AlphaFoldDB" id="A0A9D1Y8N1"/>
<evidence type="ECO:0000256" key="5">
    <source>
        <dbReference type="ARBA" id="ARBA00038063"/>
    </source>
</evidence>
<keyword evidence="8" id="KW-0963">Cytoplasm</keyword>
<sequence length="197" mass="21325">MLFGSKSAGVSWLVVGLGNIGDQYEGTRHNVGFQVVDELAERAGVPVQKLKYRALTNTAQIGGEKVLLMKPVTFMNLSGEAVRPAADFYKVSTDHVLVISDDVALPVGKLRVRRGGSAGGHNGLKDIIRHLGTDQFPRVKVGVGEKPHPDYDMADWVLGKFQGEDKKIIDQAVKRAADAVELLLSQGVDKAMSRYNG</sequence>
<dbReference type="HAMAP" id="MF_00083">
    <property type="entry name" value="Pept_tRNA_hydro_bact"/>
    <property type="match status" value="1"/>
</dbReference>
<dbReference type="GO" id="GO:0072344">
    <property type="term" value="P:rescue of stalled ribosome"/>
    <property type="evidence" value="ECO:0007669"/>
    <property type="project" value="UniProtKB-UniRule"/>
</dbReference>
<dbReference type="GO" id="GO:0005737">
    <property type="term" value="C:cytoplasm"/>
    <property type="evidence" value="ECO:0007669"/>
    <property type="project" value="UniProtKB-SubCell"/>
</dbReference>
<evidence type="ECO:0000256" key="7">
    <source>
        <dbReference type="ARBA" id="ARBA00050038"/>
    </source>
</evidence>
<dbReference type="InterPro" id="IPR018171">
    <property type="entry name" value="Pept_tRNA_hydro_CS"/>
</dbReference>
<comment type="similarity">
    <text evidence="5 8 10">Belongs to the PTH family.</text>
</comment>
<evidence type="ECO:0000313" key="12">
    <source>
        <dbReference type="Proteomes" id="UP000823868"/>
    </source>
</evidence>
<feature type="binding site" evidence="8">
    <location>
        <position position="24"/>
    </location>
    <ligand>
        <name>tRNA</name>
        <dbReference type="ChEBI" id="CHEBI:17843"/>
    </ligand>
</feature>
<keyword evidence="4 8" id="KW-0694">RNA-binding</keyword>
<accession>A0A9D1Y8N1</accession>
<dbReference type="NCBIfam" id="TIGR00447">
    <property type="entry name" value="pth"/>
    <property type="match status" value="1"/>
</dbReference>
<evidence type="ECO:0000256" key="8">
    <source>
        <dbReference type="HAMAP-Rule" id="MF_00083"/>
    </source>
</evidence>
<dbReference type="FunFam" id="3.40.50.1470:FF:000001">
    <property type="entry name" value="Peptidyl-tRNA hydrolase"/>
    <property type="match status" value="1"/>
</dbReference>
<evidence type="ECO:0000256" key="9">
    <source>
        <dbReference type="RuleBase" id="RU000673"/>
    </source>
</evidence>
<evidence type="ECO:0000256" key="4">
    <source>
        <dbReference type="ARBA" id="ARBA00022884"/>
    </source>
</evidence>
<dbReference type="GO" id="GO:0006515">
    <property type="term" value="P:protein quality control for misfolded or incompletely synthesized proteins"/>
    <property type="evidence" value="ECO:0007669"/>
    <property type="project" value="UniProtKB-UniRule"/>
</dbReference>
<dbReference type="CDD" id="cd00462">
    <property type="entry name" value="PTH"/>
    <property type="match status" value="1"/>
</dbReference>
<dbReference type="Pfam" id="PF01195">
    <property type="entry name" value="Pept_tRNA_hydro"/>
    <property type="match status" value="1"/>
</dbReference>
<evidence type="ECO:0000256" key="6">
    <source>
        <dbReference type="ARBA" id="ARBA00048707"/>
    </source>
</evidence>
<comment type="catalytic activity">
    <reaction evidence="6 8 9">
        <text>an N-acyl-L-alpha-aminoacyl-tRNA + H2O = an N-acyl-L-amino acid + a tRNA + H(+)</text>
        <dbReference type="Rhea" id="RHEA:54448"/>
        <dbReference type="Rhea" id="RHEA-COMP:10123"/>
        <dbReference type="Rhea" id="RHEA-COMP:13883"/>
        <dbReference type="ChEBI" id="CHEBI:15377"/>
        <dbReference type="ChEBI" id="CHEBI:15378"/>
        <dbReference type="ChEBI" id="CHEBI:59874"/>
        <dbReference type="ChEBI" id="CHEBI:78442"/>
        <dbReference type="ChEBI" id="CHEBI:138191"/>
        <dbReference type="EC" id="3.1.1.29"/>
    </reaction>
</comment>
<dbReference type="PROSITE" id="PS01195">
    <property type="entry name" value="PEPT_TRNA_HYDROL_1"/>
    <property type="match status" value="1"/>
</dbReference>
<dbReference type="GO" id="GO:0004045">
    <property type="term" value="F:peptidyl-tRNA hydrolase activity"/>
    <property type="evidence" value="ECO:0007669"/>
    <property type="project" value="UniProtKB-UniRule"/>
</dbReference>
<dbReference type="PANTHER" id="PTHR17224">
    <property type="entry name" value="PEPTIDYL-TRNA HYDROLASE"/>
    <property type="match status" value="1"/>
</dbReference>